<dbReference type="Proteomes" id="UP000175706">
    <property type="component" value="Unassembled WGS sequence"/>
</dbReference>
<comment type="caution">
    <text evidence="1">The sequence shown here is derived from an EMBL/GenBank/DDBJ whole genome shotgun (WGS) entry which is preliminary data.</text>
</comment>
<dbReference type="PATRIC" id="fig|86662.25.peg.2876"/>
<proteinExistence type="predicted"/>
<dbReference type="RefSeq" id="WP_070143448.1">
    <property type="nucleotide sequence ID" value="NZ_LXLT01000035.1"/>
</dbReference>
<name>A0A1E8B700_BACMY</name>
<organism evidence="1 2">
    <name type="scientific">Bacillus mycoides</name>
    <dbReference type="NCBI Taxonomy" id="1405"/>
    <lineage>
        <taxon>Bacteria</taxon>
        <taxon>Bacillati</taxon>
        <taxon>Bacillota</taxon>
        <taxon>Bacilli</taxon>
        <taxon>Bacillales</taxon>
        <taxon>Bacillaceae</taxon>
        <taxon>Bacillus</taxon>
        <taxon>Bacillus cereus group</taxon>
    </lineage>
</organism>
<protein>
    <submittedName>
        <fullName evidence="1">Membrane protein</fullName>
    </submittedName>
</protein>
<dbReference type="AlphaFoldDB" id="A0A1E8B700"/>
<dbReference type="EMBL" id="LXLT01000035">
    <property type="protein sequence ID" value="OFD78314.1"/>
    <property type="molecule type" value="Genomic_DNA"/>
</dbReference>
<evidence type="ECO:0000313" key="2">
    <source>
        <dbReference type="Proteomes" id="UP000175706"/>
    </source>
</evidence>
<evidence type="ECO:0000313" key="1">
    <source>
        <dbReference type="EMBL" id="OFD78314.1"/>
    </source>
</evidence>
<reference evidence="1 2" key="1">
    <citation type="submission" date="2016-05" db="EMBL/GenBank/DDBJ databases">
        <title>Bacillus thuringiensis and Bacillus weihenstephanensis as novel biocontrol agents of wilt causing Verticillium species.</title>
        <authorList>
            <person name="Hollensteiner J."/>
            <person name="Wemheuer F."/>
            <person name="Harting R."/>
            <person name="Kolarzyk A."/>
            <person name="Diaz-Valerio S."/>
            <person name="Poehlein A."/>
            <person name="Brzuszkiewicz E."/>
            <person name="Nesemann K."/>
            <person name="Braus-Stromeyer S."/>
            <person name="Braus G."/>
            <person name="Daniel R."/>
            <person name="Liesegang H."/>
        </authorList>
    </citation>
    <scope>NUCLEOTIDE SEQUENCE [LARGE SCALE GENOMIC DNA]</scope>
    <source>
        <strain evidence="1 2">GOE8</strain>
    </source>
</reference>
<gene>
    <name evidence="1" type="ORF">BWGOE8_28240</name>
</gene>
<sequence>MDCEPKRDCQCCQNSICEFLKSLDPYSRVESIVIDGNEIVVSYFISFNEIKGIVSFAQEDSEVIFVDCSRIDAIRIGKVCSCKTKVKFIEEEFSLLGNVCPHCLTEGSTLFFDFNNPELSLSLQATTIDPPRCIEFVDELGNVIKQITIVGEAIVSKDFVPVPELLDFRLILSDITGNSLKFGLLFINFPDITFIILFASRGYLNITNCLKIESGTGNVEIEEMKKEIINDDSMMYNSIIKLTKLYINGETESYTSKKAV</sequence>
<accession>A0A1E8B700</accession>